<evidence type="ECO:0000256" key="1">
    <source>
        <dbReference type="PROSITE-ProRule" id="PRU00047"/>
    </source>
</evidence>
<sequence length="589" mass="65765">MSHNSTNATRQTRLTQHMNPTNGSQAGESSMDTSGIEERAIAEGLMKDGDNCFRVLPARMLQLAREQGNIGGTTTSRKKAWEKVEVMARLMMQQIWKSTESHLARELAVEVAGQVERQLKEATDKMEVAGMALEQMVEKMQEAQGLAGEPEDGEITQNPLAVPASLSYAQALQAQSFTKAAVALQRPRHEAAIQAGDVADRRFFVRSEAESDWALSELELTKKANIAISKAMEQGEEETEIARVVAVQRLRRGRGAFFVLRSEKELDVVLSYRDEMAKNWGPTAIVEWARHEVVAEFVPITAKFDARGLGQIETDNNLGVGCINAARWIRKPEKRSPKQTVAHAILTFDKRRTANEAIRRGLVIEKRMVSIRKEVKDPQRCMKCQHYGHIAKECNSDADVCGRCAKEHPTRECVADRGEFWCAVCGTHGHAAVDRDCPVFMRKVQEREKRDRNGGYQYFVTEDPQTWTRTHEAEKEAQEPEWQAKVQGQYSQRWKVVRRGGGTGYLAGGATTQQAERGRATRQAARQGRAPTPTGPRQRTLDGFVSRSQSRAEGTGPSNTNNDDVWRRTGGWGDDMAVETGPNLFANSQ</sequence>
<comment type="caution">
    <text evidence="4">The sequence shown here is derived from an EMBL/GenBank/DDBJ whole genome shotgun (WGS) entry which is preliminary data.</text>
</comment>
<dbReference type="OrthoDB" id="4230923at2759"/>
<dbReference type="PROSITE" id="PS50158">
    <property type="entry name" value="ZF_CCHC"/>
    <property type="match status" value="1"/>
</dbReference>
<gene>
    <name evidence="4" type="ORF">D9757_003365</name>
</gene>
<proteinExistence type="predicted"/>
<dbReference type="InterPro" id="IPR001878">
    <property type="entry name" value="Znf_CCHC"/>
</dbReference>
<dbReference type="AlphaFoldDB" id="A0A8H5MEY5"/>
<dbReference type="Proteomes" id="UP000518752">
    <property type="component" value="Unassembled WGS sequence"/>
</dbReference>
<dbReference type="GO" id="GO:0003676">
    <property type="term" value="F:nucleic acid binding"/>
    <property type="evidence" value="ECO:0007669"/>
    <property type="project" value="InterPro"/>
</dbReference>
<protein>
    <recommendedName>
        <fullName evidence="3">CCHC-type domain-containing protein</fullName>
    </recommendedName>
</protein>
<evidence type="ECO:0000313" key="4">
    <source>
        <dbReference type="EMBL" id="KAF5392000.1"/>
    </source>
</evidence>
<evidence type="ECO:0000259" key="3">
    <source>
        <dbReference type="PROSITE" id="PS50158"/>
    </source>
</evidence>
<feature type="compositionally biased region" description="Low complexity" evidence="2">
    <location>
        <begin position="508"/>
        <end position="532"/>
    </location>
</feature>
<evidence type="ECO:0000256" key="2">
    <source>
        <dbReference type="SAM" id="MobiDB-lite"/>
    </source>
</evidence>
<accession>A0A8H5MEY5</accession>
<keyword evidence="1" id="KW-0863">Zinc-finger</keyword>
<reference evidence="4 5" key="1">
    <citation type="journal article" date="2020" name="ISME J.">
        <title>Uncovering the hidden diversity of litter-decomposition mechanisms in mushroom-forming fungi.</title>
        <authorList>
            <person name="Floudas D."/>
            <person name="Bentzer J."/>
            <person name="Ahren D."/>
            <person name="Johansson T."/>
            <person name="Persson P."/>
            <person name="Tunlid A."/>
        </authorList>
    </citation>
    <scope>NUCLEOTIDE SEQUENCE [LARGE SCALE GENOMIC DNA]</scope>
    <source>
        <strain evidence="4 5">CBS 406.79</strain>
    </source>
</reference>
<keyword evidence="5" id="KW-1185">Reference proteome</keyword>
<feature type="domain" description="CCHC-type" evidence="3">
    <location>
        <begin position="380"/>
        <end position="394"/>
    </location>
</feature>
<organism evidence="4 5">
    <name type="scientific">Collybiopsis confluens</name>
    <dbReference type="NCBI Taxonomy" id="2823264"/>
    <lineage>
        <taxon>Eukaryota</taxon>
        <taxon>Fungi</taxon>
        <taxon>Dikarya</taxon>
        <taxon>Basidiomycota</taxon>
        <taxon>Agaricomycotina</taxon>
        <taxon>Agaricomycetes</taxon>
        <taxon>Agaricomycetidae</taxon>
        <taxon>Agaricales</taxon>
        <taxon>Marasmiineae</taxon>
        <taxon>Omphalotaceae</taxon>
        <taxon>Collybiopsis</taxon>
    </lineage>
</organism>
<keyword evidence="1" id="KW-0862">Zinc</keyword>
<dbReference type="EMBL" id="JAACJN010000007">
    <property type="protein sequence ID" value="KAF5392000.1"/>
    <property type="molecule type" value="Genomic_DNA"/>
</dbReference>
<feature type="region of interest" description="Disordered" evidence="2">
    <location>
        <begin position="1"/>
        <end position="33"/>
    </location>
</feature>
<evidence type="ECO:0000313" key="5">
    <source>
        <dbReference type="Proteomes" id="UP000518752"/>
    </source>
</evidence>
<feature type="region of interest" description="Disordered" evidence="2">
    <location>
        <begin position="505"/>
        <end position="589"/>
    </location>
</feature>
<feature type="compositionally biased region" description="Polar residues" evidence="2">
    <location>
        <begin position="546"/>
        <end position="563"/>
    </location>
</feature>
<dbReference type="GO" id="GO:0008270">
    <property type="term" value="F:zinc ion binding"/>
    <property type="evidence" value="ECO:0007669"/>
    <property type="project" value="UniProtKB-KW"/>
</dbReference>
<name>A0A8H5MEY5_9AGAR</name>
<keyword evidence="1" id="KW-0479">Metal-binding</keyword>